<dbReference type="EMBL" id="FOCG01000003">
    <property type="protein sequence ID" value="SEN10741.1"/>
    <property type="molecule type" value="Genomic_DNA"/>
</dbReference>
<name>A0A1H8DTW2_9FIRM</name>
<keyword evidence="2" id="KW-0813">Transport</keyword>
<proteinExistence type="inferred from homology"/>
<dbReference type="RefSeq" id="WP_092756216.1">
    <property type="nucleotide sequence ID" value="NZ_FOCG01000003.1"/>
</dbReference>
<accession>A0A1H8DTW2</accession>
<dbReference type="GO" id="GO:0033178">
    <property type="term" value="C:proton-transporting two-sector ATPase complex, catalytic domain"/>
    <property type="evidence" value="ECO:0007669"/>
    <property type="project" value="InterPro"/>
</dbReference>
<dbReference type="OrthoDB" id="1734087at2"/>
<reference evidence="4 5" key="1">
    <citation type="submission" date="2016-10" db="EMBL/GenBank/DDBJ databases">
        <authorList>
            <person name="de Groot N.N."/>
        </authorList>
    </citation>
    <scope>NUCLEOTIDE SEQUENCE [LARGE SCALE GENOMIC DNA]</scope>
    <source>
        <strain evidence="4 5">CGMCC 1.5070</strain>
    </source>
</reference>
<keyword evidence="3" id="KW-0406">Ion transport</keyword>
<comment type="similarity">
    <text evidence="1">Belongs to the V-ATPase E subunit family.</text>
</comment>
<gene>
    <name evidence="4" type="ORF">SAMN05216180_2798</name>
</gene>
<dbReference type="InterPro" id="IPR002842">
    <property type="entry name" value="ATPase_V1_Esu"/>
</dbReference>
<keyword evidence="5" id="KW-1185">Reference proteome</keyword>
<dbReference type="STRING" id="474960.SAMN05216180_2798"/>
<dbReference type="Gene3D" id="3.30.2320.30">
    <property type="entry name" value="ATP synthase, E subunit, C-terminal"/>
    <property type="match status" value="1"/>
</dbReference>
<dbReference type="SUPFAM" id="SSF160527">
    <property type="entry name" value="V-type ATPase subunit E-like"/>
    <property type="match status" value="1"/>
</dbReference>
<organism evidence="4 5">
    <name type="scientific">Hydrogenoanaerobacterium saccharovorans</name>
    <dbReference type="NCBI Taxonomy" id="474960"/>
    <lineage>
        <taxon>Bacteria</taxon>
        <taxon>Bacillati</taxon>
        <taxon>Bacillota</taxon>
        <taxon>Clostridia</taxon>
        <taxon>Eubacteriales</taxon>
        <taxon>Oscillospiraceae</taxon>
        <taxon>Hydrogenoanaerobacterium</taxon>
    </lineage>
</organism>
<dbReference type="AlphaFoldDB" id="A0A1H8DTW2"/>
<protein>
    <submittedName>
        <fullName evidence="4">V/A-type H+-transporting ATPase subunit E</fullName>
    </submittedName>
</protein>
<evidence type="ECO:0000256" key="2">
    <source>
        <dbReference type="ARBA" id="ARBA00022448"/>
    </source>
</evidence>
<sequence>MTGLDKILSQIQHEAEEAAASVLAKAKNEATDMKSAAIAKGKAESEIIAQQSKSAVEDVLARAASAAALQKRKAILTAKQQIISDTIIKAQQSLYQLPQEQYFGIILKMAEKFTLPQEGEILFSAADLKRLPEGFETTLNNAIKAKGASLKISSNPRNIDGGFILAYGGVEENCSFEALFSSAHDSLQDKVHQLLFS</sequence>
<dbReference type="GO" id="GO:0046961">
    <property type="term" value="F:proton-transporting ATPase activity, rotational mechanism"/>
    <property type="evidence" value="ECO:0007669"/>
    <property type="project" value="InterPro"/>
</dbReference>
<dbReference type="InterPro" id="IPR038495">
    <property type="entry name" value="ATPase_E_C"/>
</dbReference>
<dbReference type="Pfam" id="PF01991">
    <property type="entry name" value="vATP-synt_E"/>
    <property type="match status" value="1"/>
</dbReference>
<dbReference type="Proteomes" id="UP000199158">
    <property type="component" value="Unassembled WGS sequence"/>
</dbReference>
<evidence type="ECO:0000313" key="5">
    <source>
        <dbReference type="Proteomes" id="UP000199158"/>
    </source>
</evidence>
<evidence type="ECO:0000256" key="1">
    <source>
        <dbReference type="ARBA" id="ARBA00005901"/>
    </source>
</evidence>
<evidence type="ECO:0000313" key="4">
    <source>
        <dbReference type="EMBL" id="SEN10741.1"/>
    </source>
</evidence>
<evidence type="ECO:0000256" key="3">
    <source>
        <dbReference type="ARBA" id="ARBA00023065"/>
    </source>
</evidence>